<proteinExistence type="predicted"/>
<evidence type="ECO:0000313" key="2">
    <source>
        <dbReference type="Proteomes" id="UP000093943"/>
    </source>
</evidence>
<protein>
    <submittedName>
        <fullName evidence="1">Uncharacterized protein</fullName>
    </submittedName>
</protein>
<gene>
    <name evidence="1" type="ORF">A5710_19575</name>
</gene>
<dbReference type="RefSeq" id="WP_064921754.1">
    <property type="nucleotide sequence ID" value="NZ_LZJK01000076.1"/>
</dbReference>
<comment type="caution">
    <text evidence="1">The sequence shown here is derived from an EMBL/GenBank/DDBJ whole genome shotgun (WGS) entry which is preliminary data.</text>
</comment>
<dbReference type="AlphaFoldDB" id="A0A1A2NTC5"/>
<dbReference type="InterPro" id="IPR023393">
    <property type="entry name" value="START-like_dom_sf"/>
</dbReference>
<dbReference type="EMBL" id="LZKG01000065">
    <property type="protein sequence ID" value="OBI30981.1"/>
    <property type="molecule type" value="Genomic_DNA"/>
</dbReference>
<dbReference type="Proteomes" id="UP000093943">
    <property type="component" value="Unassembled WGS sequence"/>
</dbReference>
<sequence>MAARTAFGVVPDIAGVAKHQAQVVLGKAVEVLRRRERPQSLTIAGGLDAAKEFFRDPARLSEVLGDIAEVKQTGAGRFRWEFSGGPASGAGWDSVLVEDDRRMRFADVDTSRSRSEIVLDFASAPNDMGTEVTLRIKGPMPSLLSGALAFKALYRARALLQAGELPTIRHNPSARRSAR</sequence>
<dbReference type="SUPFAM" id="SSF55961">
    <property type="entry name" value="Bet v1-like"/>
    <property type="match status" value="1"/>
</dbReference>
<name>A0A1A2NTC5_MYCSD</name>
<dbReference type="OrthoDB" id="9797595at2"/>
<reference evidence="2" key="1">
    <citation type="submission" date="2016-06" db="EMBL/GenBank/DDBJ databases">
        <authorList>
            <person name="Sutton G."/>
            <person name="Brinkac L."/>
            <person name="Sanka R."/>
            <person name="Adams M."/>
            <person name="Lau E."/>
            <person name="Sam S."/>
            <person name="Sreng N."/>
            <person name="Him V."/>
            <person name="Kerleguer A."/>
            <person name="Cheng S."/>
        </authorList>
    </citation>
    <scope>NUCLEOTIDE SEQUENCE [LARGE SCALE GENOMIC DNA]</scope>
    <source>
        <strain evidence="2">E1876</strain>
    </source>
</reference>
<organism evidence="1 2">
    <name type="scientific">Mycolicibacter sinensis (strain JDM601)</name>
    <name type="common">Mycobacterium sinense</name>
    <dbReference type="NCBI Taxonomy" id="875328"/>
    <lineage>
        <taxon>Bacteria</taxon>
        <taxon>Bacillati</taxon>
        <taxon>Actinomycetota</taxon>
        <taxon>Actinomycetes</taxon>
        <taxon>Mycobacteriales</taxon>
        <taxon>Mycobacteriaceae</taxon>
        <taxon>Mycolicibacter</taxon>
    </lineage>
</organism>
<dbReference type="Gene3D" id="3.30.530.20">
    <property type="match status" value="1"/>
</dbReference>
<evidence type="ECO:0000313" key="1">
    <source>
        <dbReference type="EMBL" id="OBI30981.1"/>
    </source>
</evidence>
<accession>A0A1A2NTC5</accession>